<protein>
    <submittedName>
        <fullName evidence="1">Uncharacterized protein</fullName>
    </submittedName>
</protein>
<proteinExistence type="predicted"/>
<name>A0AAV7SI10_PLEWA</name>
<reference evidence="1" key="1">
    <citation type="journal article" date="2022" name="bioRxiv">
        <title>Sequencing and chromosome-scale assembly of the giantPleurodeles waltlgenome.</title>
        <authorList>
            <person name="Brown T."/>
            <person name="Elewa A."/>
            <person name="Iarovenko S."/>
            <person name="Subramanian E."/>
            <person name="Araus A.J."/>
            <person name="Petzold A."/>
            <person name="Susuki M."/>
            <person name="Suzuki K.-i.T."/>
            <person name="Hayashi T."/>
            <person name="Toyoda A."/>
            <person name="Oliveira C."/>
            <person name="Osipova E."/>
            <person name="Leigh N.D."/>
            <person name="Simon A."/>
            <person name="Yun M.H."/>
        </authorList>
    </citation>
    <scope>NUCLEOTIDE SEQUENCE</scope>
    <source>
        <strain evidence="1">20211129_DDA</strain>
        <tissue evidence="1">Liver</tissue>
    </source>
</reference>
<dbReference type="AlphaFoldDB" id="A0AAV7SI10"/>
<dbReference type="Proteomes" id="UP001066276">
    <property type="component" value="Chromosome 4_2"/>
</dbReference>
<accession>A0AAV7SI10</accession>
<sequence length="69" mass="7461">MGPGTPPSSWQFGDRSVVTAVCFASEQEPEAAIALQVQKCTADMLETDEKLLVSTAVLPFHRLVHGTME</sequence>
<gene>
    <name evidence="1" type="ORF">NDU88_004167</name>
</gene>
<dbReference type="EMBL" id="JANPWB010000008">
    <property type="protein sequence ID" value="KAJ1163713.1"/>
    <property type="molecule type" value="Genomic_DNA"/>
</dbReference>
<organism evidence="1 2">
    <name type="scientific">Pleurodeles waltl</name>
    <name type="common">Iberian ribbed newt</name>
    <dbReference type="NCBI Taxonomy" id="8319"/>
    <lineage>
        <taxon>Eukaryota</taxon>
        <taxon>Metazoa</taxon>
        <taxon>Chordata</taxon>
        <taxon>Craniata</taxon>
        <taxon>Vertebrata</taxon>
        <taxon>Euteleostomi</taxon>
        <taxon>Amphibia</taxon>
        <taxon>Batrachia</taxon>
        <taxon>Caudata</taxon>
        <taxon>Salamandroidea</taxon>
        <taxon>Salamandridae</taxon>
        <taxon>Pleurodelinae</taxon>
        <taxon>Pleurodeles</taxon>
    </lineage>
</organism>
<comment type="caution">
    <text evidence="1">The sequence shown here is derived from an EMBL/GenBank/DDBJ whole genome shotgun (WGS) entry which is preliminary data.</text>
</comment>
<evidence type="ECO:0000313" key="2">
    <source>
        <dbReference type="Proteomes" id="UP001066276"/>
    </source>
</evidence>
<evidence type="ECO:0000313" key="1">
    <source>
        <dbReference type="EMBL" id="KAJ1163713.1"/>
    </source>
</evidence>
<keyword evidence="2" id="KW-1185">Reference proteome</keyword>